<dbReference type="InterPro" id="IPR004610">
    <property type="entry name" value="RecJ"/>
</dbReference>
<dbReference type="InterPro" id="IPR038763">
    <property type="entry name" value="DHH_sf"/>
</dbReference>
<evidence type="ECO:0000313" key="11">
    <source>
        <dbReference type="EMBL" id="PKZ23171.1"/>
    </source>
</evidence>
<proteinExistence type="inferred from homology"/>
<evidence type="ECO:0000256" key="1">
    <source>
        <dbReference type="ARBA" id="ARBA00005915"/>
    </source>
</evidence>
<keyword evidence="12" id="KW-1185">Reference proteome</keyword>
<gene>
    <name evidence="11" type="primary">recJ</name>
    <name evidence="10" type="ORF">AWM72_08680</name>
    <name evidence="11" type="ORF">CYJ28_01075</name>
</gene>
<evidence type="ECO:0000259" key="7">
    <source>
        <dbReference type="Pfam" id="PF02272"/>
    </source>
</evidence>
<dbReference type="Gene3D" id="3.90.1640.30">
    <property type="match status" value="1"/>
</dbReference>
<dbReference type="InterPro" id="IPR003156">
    <property type="entry name" value="DHHA1_dom"/>
</dbReference>
<dbReference type="Pfam" id="PF01368">
    <property type="entry name" value="DHH"/>
    <property type="match status" value="1"/>
</dbReference>
<accession>A0A109RF91</accession>
<evidence type="ECO:0000256" key="4">
    <source>
        <dbReference type="ARBA" id="ARBA00022801"/>
    </source>
</evidence>
<dbReference type="InterPro" id="IPR001667">
    <property type="entry name" value="DDH_dom"/>
</dbReference>
<reference evidence="10 12" key="1">
    <citation type="journal article" date="2016" name="Genome Announc.">
        <title>Complete Genome Sequences of Aerococcus christensenii CCUG 28831T, Aerococcus sanguinicola CCUG 43001T, Aerococcus urinae CCUG 36881T, Aerococcus urinaeequi CCUG 28094T, Aerococcus urinaehominis CCUG 42038 BT, and Aerococcus viridans CCUG 4311T.</title>
        <authorList>
            <person name="Carkaci D."/>
            <person name="Dargis R."/>
            <person name="Nielsen X.C."/>
            <person name="Skovgaard O."/>
            <person name="Fuursted K."/>
            <person name="Christensen J.J."/>
        </authorList>
    </citation>
    <scope>NUCLEOTIDE SEQUENCE [LARGE SCALE GENOMIC DNA]</scope>
    <source>
        <strain evidence="10 12">CCUG43001</strain>
    </source>
</reference>
<dbReference type="OrthoDB" id="9809852at2"/>
<dbReference type="GO" id="GO:0006281">
    <property type="term" value="P:DNA repair"/>
    <property type="evidence" value="ECO:0007669"/>
    <property type="project" value="InterPro"/>
</dbReference>
<dbReference type="Proteomes" id="UP000234239">
    <property type="component" value="Unassembled WGS sequence"/>
</dbReference>
<keyword evidence="4" id="KW-0378">Hydrolase</keyword>
<evidence type="ECO:0000259" key="6">
    <source>
        <dbReference type="Pfam" id="PF01368"/>
    </source>
</evidence>
<evidence type="ECO:0000256" key="2">
    <source>
        <dbReference type="ARBA" id="ARBA00019841"/>
    </source>
</evidence>
<dbReference type="PANTHER" id="PTHR30255:SF2">
    <property type="entry name" value="SINGLE-STRANDED-DNA-SPECIFIC EXONUCLEASE RECJ"/>
    <property type="match status" value="1"/>
</dbReference>
<name>A0A109RF91_9LACT</name>
<reference evidence="11 13" key="3">
    <citation type="submission" date="2017-12" db="EMBL/GenBank/DDBJ databases">
        <title>Phylogenetic diversity of female urinary microbiome.</title>
        <authorList>
            <person name="Thomas-White K."/>
            <person name="Wolfe A.J."/>
        </authorList>
    </citation>
    <scope>NUCLEOTIDE SEQUENCE [LARGE SCALE GENOMIC DNA]</scope>
    <source>
        <strain evidence="11 13">UMB0139</strain>
    </source>
</reference>
<feature type="domain" description="DDH" evidence="6">
    <location>
        <begin position="87"/>
        <end position="230"/>
    </location>
</feature>
<dbReference type="RefSeq" id="WP_067976290.1">
    <property type="nucleotide sequence ID" value="NZ_CAJHKM010000003.1"/>
</dbReference>
<dbReference type="GO" id="GO:0006310">
    <property type="term" value="P:DNA recombination"/>
    <property type="evidence" value="ECO:0007669"/>
    <property type="project" value="InterPro"/>
</dbReference>
<dbReference type="SUPFAM" id="SSF64182">
    <property type="entry name" value="DHH phosphoesterases"/>
    <property type="match status" value="1"/>
</dbReference>
<evidence type="ECO:0000313" key="13">
    <source>
        <dbReference type="Proteomes" id="UP000234239"/>
    </source>
</evidence>
<feature type="domain" description="Single-stranded-DNA-specific exonuclease RecJ C-terminal" evidence="8">
    <location>
        <begin position="570"/>
        <end position="766"/>
    </location>
</feature>
<comment type="similarity">
    <text evidence="1">Belongs to the RecJ family.</text>
</comment>
<dbReference type="InterPro" id="IPR018779">
    <property type="entry name" value="RecJ_C"/>
</dbReference>
<evidence type="ECO:0000313" key="12">
    <source>
        <dbReference type="Proteomes" id="UP000069912"/>
    </source>
</evidence>
<dbReference type="Gene3D" id="3.10.310.30">
    <property type="match status" value="1"/>
</dbReference>
<dbReference type="Pfam" id="PF17768">
    <property type="entry name" value="RecJ_OB"/>
    <property type="match status" value="1"/>
</dbReference>
<dbReference type="Proteomes" id="UP000069912">
    <property type="component" value="Chromosome"/>
</dbReference>
<dbReference type="NCBIfam" id="TIGR00644">
    <property type="entry name" value="recJ"/>
    <property type="match status" value="1"/>
</dbReference>
<dbReference type="GeneID" id="92904143"/>
<dbReference type="EMBL" id="PKGY01000001">
    <property type="protein sequence ID" value="PKZ23171.1"/>
    <property type="molecule type" value="Genomic_DNA"/>
</dbReference>
<evidence type="ECO:0000313" key="10">
    <source>
        <dbReference type="EMBL" id="AMB94826.1"/>
    </source>
</evidence>
<feature type="domain" description="RecJ OB" evidence="9">
    <location>
        <begin position="457"/>
        <end position="562"/>
    </location>
</feature>
<dbReference type="PANTHER" id="PTHR30255">
    <property type="entry name" value="SINGLE-STRANDED-DNA-SPECIFIC EXONUCLEASE RECJ"/>
    <property type="match status" value="1"/>
</dbReference>
<dbReference type="GO" id="GO:0003676">
    <property type="term" value="F:nucleic acid binding"/>
    <property type="evidence" value="ECO:0007669"/>
    <property type="project" value="InterPro"/>
</dbReference>
<keyword evidence="5 11" id="KW-0269">Exonuclease</keyword>
<organism evidence="10 12">
    <name type="scientific">Aerococcus sanguinicola</name>
    <dbReference type="NCBI Taxonomy" id="119206"/>
    <lineage>
        <taxon>Bacteria</taxon>
        <taxon>Bacillati</taxon>
        <taxon>Bacillota</taxon>
        <taxon>Bacilli</taxon>
        <taxon>Lactobacillales</taxon>
        <taxon>Aerococcaceae</taxon>
        <taxon>Aerococcus</taxon>
    </lineage>
</organism>
<dbReference type="AlphaFoldDB" id="A0A109RF91"/>
<evidence type="ECO:0000259" key="9">
    <source>
        <dbReference type="Pfam" id="PF17768"/>
    </source>
</evidence>
<dbReference type="EMBL" id="CP014160">
    <property type="protein sequence ID" value="AMB94826.1"/>
    <property type="molecule type" value="Genomic_DNA"/>
</dbReference>
<evidence type="ECO:0000256" key="5">
    <source>
        <dbReference type="ARBA" id="ARBA00022839"/>
    </source>
</evidence>
<sequence length="775" mass="86381">MLKANYDWKVRSDQLTDQDQETIAQLKEAVELPELMVNLLYQRGFQDEAAIHDFLDEEPVIHDPFLLSDMDRAVARLMAAIEAGEAILVYGDYDADGITAATILVESLENMGANVHSYLPDRFVDGYGPNTEVYDYYIKQGIQVILTCDNGVKGHEAIAHAQAQGVDVIVTDHHEIGASLPEAYAIVHPRHPDQAYPFDDLSGAGVALKLVQALTGDLPVDLLDLCAIGTVADLVSLTDENRSLVKLGIQELKQTQRLAFIRLFEKLEINPSTIDEETIGFKIAPRLNALGRLSDANLGLKLLMSFDPDEVDQLLQEMEAINVERRGLVDQIEKEARSQIDQRDDLDDILICWQEDWHEGVLGIVASRLVERYQRPCLVLSHKTDQDVYKGSGRSIEGVNLFDLLSQVEDLMQAFGGHAMAAGLTIAGENFASWQSQLQALGQTIHETVQKPAPLVLDGRIQPESISLTSLDALERLKPFGTDNPKPSFLLEAGPLNRIQQIGRDKQTLKLALEKAPDLALIGFCMGDLARQLAPGNHLEAAVELNINEWQGKRSPQALLIDLRVDEASVIDLRQARAREEVFAVEEAFYLFQDPKYLAAYRDQIPGSSRAILVDELDQDQGLSYQQAVLFDCPLDLEGVRRFVQGQGIKNLYLFAYSPKQVYLNGLPQREDFERYYRYLLGHPQLPLKGQTAVLASYLKLAEGQLILMTDILEEAGLVAWKGETLHILPVQGKVDLKAYLIKYEQLLNSEQVLLYNDIGSITSYFFAPEPASAP</sequence>
<evidence type="ECO:0000259" key="8">
    <source>
        <dbReference type="Pfam" id="PF10141"/>
    </source>
</evidence>
<dbReference type="Pfam" id="PF10141">
    <property type="entry name" value="ssDNA-exonuc_C"/>
    <property type="match status" value="1"/>
</dbReference>
<reference evidence="12" key="2">
    <citation type="submission" date="2016-01" db="EMBL/GenBank/DDBJ databases">
        <title>Six Aerococcus type strain genome sequencing and assembly using PacBio and Illumina Hiseq.</title>
        <authorList>
            <person name="Carkaci D."/>
            <person name="Dargis R."/>
            <person name="Nielsen X.C."/>
            <person name="Skovgaard O."/>
            <person name="Fuursted K."/>
            <person name="Christensen J.J."/>
        </authorList>
    </citation>
    <scope>NUCLEOTIDE SEQUENCE [LARGE SCALE GENOMIC DNA]</scope>
    <source>
        <strain evidence="12">CCUG43001</strain>
    </source>
</reference>
<dbReference type="InterPro" id="IPR051673">
    <property type="entry name" value="SSDNA_exonuclease_RecJ"/>
</dbReference>
<dbReference type="GO" id="GO:0008409">
    <property type="term" value="F:5'-3' exonuclease activity"/>
    <property type="evidence" value="ECO:0007669"/>
    <property type="project" value="InterPro"/>
</dbReference>
<feature type="domain" description="DHHA1" evidence="7">
    <location>
        <begin position="350"/>
        <end position="448"/>
    </location>
</feature>
<dbReference type="InterPro" id="IPR041122">
    <property type="entry name" value="RecJ_OB"/>
</dbReference>
<keyword evidence="3" id="KW-0540">Nuclease</keyword>
<dbReference type="Pfam" id="PF02272">
    <property type="entry name" value="DHHA1"/>
    <property type="match status" value="1"/>
</dbReference>
<protein>
    <recommendedName>
        <fullName evidence="2">Single-stranded-DNA-specific exonuclease RecJ</fullName>
    </recommendedName>
</protein>
<evidence type="ECO:0000256" key="3">
    <source>
        <dbReference type="ARBA" id="ARBA00022722"/>
    </source>
</evidence>
<dbReference type="KEGG" id="asan:AWM72_08680"/>